<evidence type="ECO:0000313" key="2">
    <source>
        <dbReference type="Proteomes" id="UP001642540"/>
    </source>
</evidence>
<protein>
    <submittedName>
        <fullName evidence="1">Uncharacterized protein</fullName>
    </submittedName>
</protein>
<sequence length="181" mass="20291">MCAAADFFHCPAYKLLISDIKLAVKKEVVNVKQEEDPEDQIWKVSITHVDISNKEKLSLEAVNRAHPTLDLNVKLIWVQGKILKIIKEEAGNYSILITDDDVGRDKATIFDYSSVPGGDHPNIKPGAFVGALGQIWYNKPEVIIKATKIMYLGDRPIFKEIWRDEVALSKAYLAGLVEPCL</sequence>
<dbReference type="Proteomes" id="UP001642540">
    <property type="component" value="Unassembled WGS sequence"/>
</dbReference>
<gene>
    <name evidence="1" type="ORF">ODALV1_LOCUS19927</name>
</gene>
<proteinExistence type="predicted"/>
<dbReference type="Pfam" id="PF16100">
    <property type="entry name" value="RMI2"/>
    <property type="match status" value="1"/>
</dbReference>
<organism evidence="1 2">
    <name type="scientific">Orchesella dallaii</name>
    <dbReference type="NCBI Taxonomy" id="48710"/>
    <lineage>
        <taxon>Eukaryota</taxon>
        <taxon>Metazoa</taxon>
        <taxon>Ecdysozoa</taxon>
        <taxon>Arthropoda</taxon>
        <taxon>Hexapoda</taxon>
        <taxon>Collembola</taxon>
        <taxon>Entomobryomorpha</taxon>
        <taxon>Entomobryoidea</taxon>
        <taxon>Orchesellidae</taxon>
        <taxon>Orchesellinae</taxon>
        <taxon>Orchesella</taxon>
    </lineage>
</organism>
<evidence type="ECO:0000313" key="1">
    <source>
        <dbReference type="EMBL" id="CAL8122727.1"/>
    </source>
</evidence>
<name>A0ABP1R8M3_9HEXA</name>
<dbReference type="Gene3D" id="2.40.50.140">
    <property type="entry name" value="Nucleic acid-binding proteins"/>
    <property type="match status" value="1"/>
</dbReference>
<comment type="caution">
    <text evidence="1">The sequence shown here is derived from an EMBL/GenBank/DDBJ whole genome shotgun (WGS) entry which is preliminary data.</text>
</comment>
<reference evidence="1 2" key="1">
    <citation type="submission" date="2024-08" db="EMBL/GenBank/DDBJ databases">
        <authorList>
            <person name="Cucini C."/>
            <person name="Frati F."/>
        </authorList>
    </citation>
    <scope>NUCLEOTIDE SEQUENCE [LARGE SCALE GENOMIC DNA]</scope>
</reference>
<dbReference type="InterPro" id="IPR032245">
    <property type="entry name" value="RMI2"/>
</dbReference>
<dbReference type="EMBL" id="CAXLJM020000068">
    <property type="protein sequence ID" value="CAL8122727.1"/>
    <property type="molecule type" value="Genomic_DNA"/>
</dbReference>
<accession>A0ABP1R8M3</accession>
<keyword evidence="2" id="KW-1185">Reference proteome</keyword>
<dbReference type="InterPro" id="IPR012340">
    <property type="entry name" value="NA-bd_OB-fold"/>
</dbReference>